<sequence>MKFRRAGFFYALGAWLALSGEAYAQAQSFGLVIAAVDEADSEDEDEDDSGANPQQRLDQLRGWLRQRNQERQGTESDAPAGNYPAPAHSYYNGSDWERPRYTRAHYRPHRHHGRGHRHYRRVHRHSHHSYHGHRHHTARHGYRQVAAHHGRGHGHHHYATHASHRQMGYPRHGHYLASHASHRHLGYQGHGHRGHANHGPTHRTHALPKRGTSKAAHQARPHAIQAGFTAKRRTHPAPQAKHRPAAHKPARTFKRGGHRSRR</sequence>
<evidence type="ECO:0000313" key="4">
    <source>
        <dbReference type="Proteomes" id="UP000192923"/>
    </source>
</evidence>
<evidence type="ECO:0000256" key="2">
    <source>
        <dbReference type="SAM" id="SignalP"/>
    </source>
</evidence>
<reference evidence="3 4" key="1">
    <citation type="submission" date="2016-12" db="EMBL/GenBank/DDBJ databases">
        <authorList>
            <person name="Song W.-J."/>
            <person name="Kurnit D.M."/>
        </authorList>
    </citation>
    <scope>NUCLEOTIDE SEQUENCE [LARGE SCALE GENOMIC DNA]</scope>
    <source>
        <strain evidence="3 4">175</strain>
    </source>
</reference>
<dbReference type="Proteomes" id="UP000192923">
    <property type="component" value="Unassembled WGS sequence"/>
</dbReference>
<dbReference type="RefSeq" id="WP_125468799.1">
    <property type="nucleotide sequence ID" value="NZ_FXAM01000001.1"/>
</dbReference>
<protein>
    <submittedName>
        <fullName evidence="3">Uncharacterized protein</fullName>
    </submittedName>
</protein>
<gene>
    <name evidence="3" type="ORF">SAMN02949497_0969</name>
</gene>
<feature type="compositionally biased region" description="Basic residues" evidence="1">
    <location>
        <begin position="185"/>
        <end position="220"/>
    </location>
</feature>
<dbReference type="STRING" id="1760988.SAMN02949497_0969"/>
<feature type="compositionally biased region" description="Basic residues" evidence="1">
    <location>
        <begin position="230"/>
        <end position="262"/>
    </location>
</feature>
<feature type="signal peptide" evidence="2">
    <location>
        <begin position="1"/>
        <end position="24"/>
    </location>
</feature>
<evidence type="ECO:0000313" key="3">
    <source>
        <dbReference type="EMBL" id="SMF93682.1"/>
    </source>
</evidence>
<proteinExistence type="predicted"/>
<dbReference type="EMBL" id="FXAM01000001">
    <property type="protein sequence ID" value="SMF93682.1"/>
    <property type="molecule type" value="Genomic_DNA"/>
</dbReference>
<dbReference type="AlphaFoldDB" id="A0A1Y6CZE6"/>
<organism evidence="3 4">
    <name type="scientific">Methylomagnum ishizawai</name>
    <dbReference type="NCBI Taxonomy" id="1760988"/>
    <lineage>
        <taxon>Bacteria</taxon>
        <taxon>Pseudomonadati</taxon>
        <taxon>Pseudomonadota</taxon>
        <taxon>Gammaproteobacteria</taxon>
        <taxon>Methylococcales</taxon>
        <taxon>Methylococcaceae</taxon>
        <taxon>Methylomagnum</taxon>
    </lineage>
</organism>
<feature type="chain" id="PRO_5012531717" evidence="2">
    <location>
        <begin position="25"/>
        <end position="262"/>
    </location>
</feature>
<keyword evidence="2" id="KW-0732">Signal</keyword>
<accession>A0A1Y6CZE6</accession>
<name>A0A1Y6CZE6_9GAMM</name>
<keyword evidence="4" id="KW-1185">Reference proteome</keyword>
<evidence type="ECO:0000256" key="1">
    <source>
        <dbReference type="SAM" id="MobiDB-lite"/>
    </source>
</evidence>
<feature type="region of interest" description="Disordered" evidence="1">
    <location>
        <begin position="185"/>
        <end position="262"/>
    </location>
</feature>
<feature type="region of interest" description="Disordered" evidence="1">
    <location>
        <begin position="69"/>
        <end position="94"/>
    </location>
</feature>